<gene>
    <name evidence="3" type="ORF">DFH07DRAFT_442887</name>
</gene>
<feature type="compositionally biased region" description="Low complexity" evidence="1">
    <location>
        <begin position="422"/>
        <end position="451"/>
    </location>
</feature>
<keyword evidence="4" id="KW-1185">Reference proteome</keyword>
<feature type="region of interest" description="Disordered" evidence="1">
    <location>
        <begin position="411"/>
        <end position="451"/>
    </location>
</feature>
<evidence type="ECO:0000313" key="3">
    <source>
        <dbReference type="EMBL" id="KAJ7759756.1"/>
    </source>
</evidence>
<sequence length="478" mass="49264">MFNLGLATSVFFCALPLLSLSGLPVQARRPLLDAKGSIGKRDIVPDLPSWIWLPVPDLGTNAPVQSVAFLKTFTTPPGKNATAAQFVITADNNFTLWTNGQAIGATVPGESWKNAQTLNVQLNDSTNTFSVLAANFPGTAGGNAAGLLASIEILYSDGTDDTVVSDSSWMVSGTIPSDFPLPADLSAFVPVEVAGPYGSGIWGTTVTLDPPVALLELFGASWIWSTSNASANAPAGTVGFRQTLVAPEGKTASWASVLLSVDNSFNLYVNSQFVGAPPHDDNALSTTPVWHYAQLFSDVSLAGTSTSTVFTVFAENFEPQAPGRTTPAGVISAIQVFYTDGSSSDVIYTDETWLTGPFTTVAAFLATPDSELGPVFALGPYGMDPWGELGVSNALDANAVYIPGEDAVSQSPTATSATFTNPSGSSVSPSSLASAPTGSASTTSNSTSGGSLGSAGARVSLDFTSILVLASLVLFMVV</sequence>
<keyword evidence="2" id="KW-0732">Signal</keyword>
<dbReference type="Gene3D" id="2.60.120.260">
    <property type="entry name" value="Galactose-binding domain-like"/>
    <property type="match status" value="2"/>
</dbReference>
<comment type="caution">
    <text evidence="3">The sequence shown here is derived from an EMBL/GenBank/DDBJ whole genome shotgun (WGS) entry which is preliminary data.</text>
</comment>
<organism evidence="3 4">
    <name type="scientific">Mycena maculata</name>
    <dbReference type="NCBI Taxonomy" id="230809"/>
    <lineage>
        <taxon>Eukaryota</taxon>
        <taxon>Fungi</taxon>
        <taxon>Dikarya</taxon>
        <taxon>Basidiomycota</taxon>
        <taxon>Agaricomycotina</taxon>
        <taxon>Agaricomycetes</taxon>
        <taxon>Agaricomycetidae</taxon>
        <taxon>Agaricales</taxon>
        <taxon>Marasmiineae</taxon>
        <taxon>Mycenaceae</taxon>
        <taxon>Mycena</taxon>
    </lineage>
</organism>
<dbReference type="AlphaFoldDB" id="A0AAD7JAR3"/>
<name>A0AAD7JAR3_9AGAR</name>
<evidence type="ECO:0000313" key="4">
    <source>
        <dbReference type="Proteomes" id="UP001215280"/>
    </source>
</evidence>
<evidence type="ECO:0000256" key="1">
    <source>
        <dbReference type="SAM" id="MobiDB-lite"/>
    </source>
</evidence>
<evidence type="ECO:0000256" key="2">
    <source>
        <dbReference type="SAM" id="SignalP"/>
    </source>
</evidence>
<feature type="compositionally biased region" description="Polar residues" evidence="1">
    <location>
        <begin position="411"/>
        <end position="421"/>
    </location>
</feature>
<protein>
    <submittedName>
        <fullName evidence="3">Uncharacterized protein</fullName>
    </submittedName>
</protein>
<dbReference type="EMBL" id="JARJLG010000051">
    <property type="protein sequence ID" value="KAJ7759756.1"/>
    <property type="molecule type" value="Genomic_DNA"/>
</dbReference>
<feature type="signal peptide" evidence="2">
    <location>
        <begin position="1"/>
        <end position="27"/>
    </location>
</feature>
<dbReference type="Proteomes" id="UP001215280">
    <property type="component" value="Unassembled WGS sequence"/>
</dbReference>
<reference evidence="3" key="1">
    <citation type="submission" date="2023-03" db="EMBL/GenBank/DDBJ databases">
        <title>Massive genome expansion in bonnet fungi (Mycena s.s.) driven by repeated elements and novel gene families across ecological guilds.</title>
        <authorList>
            <consortium name="Lawrence Berkeley National Laboratory"/>
            <person name="Harder C.B."/>
            <person name="Miyauchi S."/>
            <person name="Viragh M."/>
            <person name="Kuo A."/>
            <person name="Thoen E."/>
            <person name="Andreopoulos B."/>
            <person name="Lu D."/>
            <person name="Skrede I."/>
            <person name="Drula E."/>
            <person name="Henrissat B."/>
            <person name="Morin E."/>
            <person name="Kohler A."/>
            <person name="Barry K."/>
            <person name="LaButti K."/>
            <person name="Morin E."/>
            <person name="Salamov A."/>
            <person name="Lipzen A."/>
            <person name="Mereny Z."/>
            <person name="Hegedus B."/>
            <person name="Baldrian P."/>
            <person name="Stursova M."/>
            <person name="Weitz H."/>
            <person name="Taylor A."/>
            <person name="Grigoriev I.V."/>
            <person name="Nagy L.G."/>
            <person name="Martin F."/>
            <person name="Kauserud H."/>
        </authorList>
    </citation>
    <scope>NUCLEOTIDE SEQUENCE</scope>
    <source>
        <strain evidence="3">CBHHK188m</strain>
    </source>
</reference>
<feature type="chain" id="PRO_5042192479" evidence="2">
    <location>
        <begin position="28"/>
        <end position="478"/>
    </location>
</feature>
<proteinExistence type="predicted"/>
<accession>A0AAD7JAR3</accession>